<dbReference type="SUPFAM" id="SSF52777">
    <property type="entry name" value="CoA-dependent acyltransferases"/>
    <property type="match status" value="1"/>
</dbReference>
<gene>
    <name evidence="1" type="ORF">MQE36_16425</name>
</gene>
<organism evidence="1 2">
    <name type="scientific">Zhouia spongiae</name>
    <dbReference type="NCBI Taxonomy" id="2202721"/>
    <lineage>
        <taxon>Bacteria</taxon>
        <taxon>Pseudomonadati</taxon>
        <taxon>Bacteroidota</taxon>
        <taxon>Flavobacteriia</taxon>
        <taxon>Flavobacteriales</taxon>
        <taxon>Flavobacteriaceae</taxon>
        <taxon>Zhouia</taxon>
    </lineage>
</organism>
<dbReference type="InterPro" id="IPR001707">
    <property type="entry name" value="Cmp_AcTrfase"/>
</dbReference>
<dbReference type="Proteomes" id="UP000829476">
    <property type="component" value="Chromosome"/>
</dbReference>
<accession>A0ABY3YLX8</accession>
<dbReference type="PANTHER" id="PTHR38474:SF1">
    <property type="entry name" value="SLR0299 PROTEIN"/>
    <property type="match status" value="1"/>
</dbReference>
<evidence type="ECO:0000313" key="1">
    <source>
        <dbReference type="EMBL" id="UNY98651.1"/>
    </source>
</evidence>
<evidence type="ECO:0000313" key="2">
    <source>
        <dbReference type="Proteomes" id="UP000829476"/>
    </source>
</evidence>
<dbReference type="RefSeq" id="WP_242937057.1">
    <property type="nucleotide sequence ID" value="NZ_CP094326.1"/>
</dbReference>
<dbReference type="Gene3D" id="3.30.559.10">
    <property type="entry name" value="Chloramphenicol acetyltransferase-like domain"/>
    <property type="match status" value="1"/>
</dbReference>
<sequence>MPEKLDIKNWSRKEHFMFYRSFDEPFFGLTFNVEVTEAYAHCKEAGVSFFIYYLYAALKAANQIGEFKHRILGDDVLVYDVVNASPTINRDNGTFGFSYMDFYEDFSVFCSKAQKEIERVRASVALVPSNDASNTIHFSAIPWVQFTSVSHARNYKFEDSIPKISFGKVFDEGNKKRMPVSVHVHHALMDGYHVGLFADYFQKALNNKFRIQD</sequence>
<protein>
    <submittedName>
        <fullName evidence="1">Chloramphenicol acetyltransferase</fullName>
    </submittedName>
</protein>
<keyword evidence="2" id="KW-1185">Reference proteome</keyword>
<proteinExistence type="predicted"/>
<name>A0ABY3YLX8_9FLAO</name>
<dbReference type="SMART" id="SM01059">
    <property type="entry name" value="CAT"/>
    <property type="match status" value="1"/>
</dbReference>
<dbReference type="PIRSF" id="PIRSF000440">
    <property type="entry name" value="CAT"/>
    <property type="match status" value="1"/>
</dbReference>
<dbReference type="EMBL" id="CP094326">
    <property type="protein sequence ID" value="UNY98651.1"/>
    <property type="molecule type" value="Genomic_DNA"/>
</dbReference>
<dbReference type="PANTHER" id="PTHR38474">
    <property type="entry name" value="SLR0299 PROTEIN"/>
    <property type="match status" value="1"/>
</dbReference>
<reference evidence="1 2" key="1">
    <citation type="journal article" date="2018" name="Int. J. Syst. Evol. Microbiol.">
        <title>Zhouia spongiae sp. nov., isolated from a marine sponge.</title>
        <authorList>
            <person name="Zhuang L."/>
            <person name="Lin B."/>
            <person name="Qin F."/>
            <person name="Luo L."/>
        </authorList>
    </citation>
    <scope>NUCLEOTIDE SEQUENCE [LARGE SCALE GENOMIC DNA]</scope>
    <source>
        <strain evidence="1 2">HN-Y44</strain>
    </source>
</reference>
<dbReference type="InterPro" id="IPR023213">
    <property type="entry name" value="CAT-like_dom_sf"/>
</dbReference>
<dbReference type="Pfam" id="PF00302">
    <property type="entry name" value="CAT"/>
    <property type="match status" value="1"/>
</dbReference>